<evidence type="ECO:0000313" key="18">
    <source>
        <dbReference type="EMBL" id="KAF2019431.1"/>
    </source>
</evidence>
<comment type="subcellular location">
    <subcellularLocation>
        <location evidence="2 15">Mitochondrion</location>
    </subcellularLocation>
</comment>
<reference evidence="18" key="1">
    <citation type="journal article" date="2020" name="Stud. Mycol.">
        <title>101 Dothideomycetes genomes: a test case for predicting lifestyles and emergence of pathogens.</title>
        <authorList>
            <person name="Haridas S."/>
            <person name="Albert R."/>
            <person name="Binder M."/>
            <person name="Bloem J."/>
            <person name="Labutti K."/>
            <person name="Salamov A."/>
            <person name="Andreopoulos B."/>
            <person name="Baker S."/>
            <person name="Barry K."/>
            <person name="Bills G."/>
            <person name="Bluhm B."/>
            <person name="Cannon C."/>
            <person name="Castanera R."/>
            <person name="Culley D."/>
            <person name="Daum C."/>
            <person name="Ezra D."/>
            <person name="Gonzalez J."/>
            <person name="Henrissat B."/>
            <person name="Kuo A."/>
            <person name="Liang C."/>
            <person name="Lipzen A."/>
            <person name="Lutzoni F."/>
            <person name="Magnuson J."/>
            <person name="Mondo S."/>
            <person name="Nolan M."/>
            <person name="Ohm R."/>
            <person name="Pangilinan J."/>
            <person name="Park H.-J."/>
            <person name="Ramirez L."/>
            <person name="Alfaro M."/>
            <person name="Sun H."/>
            <person name="Tritt A."/>
            <person name="Yoshinaga Y."/>
            <person name="Zwiers L.-H."/>
            <person name="Turgeon B."/>
            <person name="Goodwin S."/>
            <person name="Spatafora J."/>
            <person name="Crous P."/>
            <person name="Grigoriev I."/>
        </authorList>
    </citation>
    <scope>NUCLEOTIDE SEQUENCE</scope>
    <source>
        <strain evidence="18">CBS 175.79</strain>
    </source>
</reference>
<feature type="compositionally biased region" description="Basic and acidic residues" evidence="16">
    <location>
        <begin position="75"/>
        <end position="84"/>
    </location>
</feature>
<keyword evidence="7 15" id="KW-0028">Amino-acid biosynthesis</keyword>
<feature type="region of interest" description="Disordered" evidence="16">
    <location>
        <begin position="357"/>
        <end position="377"/>
    </location>
</feature>
<evidence type="ECO:0000256" key="10">
    <source>
        <dbReference type="ARBA" id="ARBA00023128"/>
    </source>
</evidence>
<keyword evidence="11 15" id="KW-0012">Acyltransferase</keyword>
<dbReference type="GO" id="GO:0005759">
    <property type="term" value="C:mitochondrial matrix"/>
    <property type="evidence" value="ECO:0007669"/>
    <property type="project" value="TreeGrafter"/>
</dbReference>
<evidence type="ECO:0000256" key="13">
    <source>
        <dbReference type="ARBA" id="ARBA00033251"/>
    </source>
</evidence>
<organism evidence="18 19">
    <name type="scientific">Aaosphaeria arxii CBS 175.79</name>
    <dbReference type="NCBI Taxonomy" id="1450172"/>
    <lineage>
        <taxon>Eukaryota</taxon>
        <taxon>Fungi</taxon>
        <taxon>Dikarya</taxon>
        <taxon>Ascomycota</taxon>
        <taxon>Pezizomycotina</taxon>
        <taxon>Dothideomycetes</taxon>
        <taxon>Pleosporomycetidae</taxon>
        <taxon>Pleosporales</taxon>
        <taxon>Pleosporales incertae sedis</taxon>
        <taxon>Aaosphaeria</taxon>
    </lineage>
</organism>
<dbReference type="EMBL" id="ML978067">
    <property type="protein sequence ID" value="KAF2019431.1"/>
    <property type="molecule type" value="Genomic_DNA"/>
</dbReference>
<dbReference type="OrthoDB" id="5585968at2759"/>
<evidence type="ECO:0000256" key="1">
    <source>
        <dbReference type="ARBA" id="ARBA00002294"/>
    </source>
</evidence>
<dbReference type="AlphaFoldDB" id="A0A6A5Y3J5"/>
<dbReference type="Gene3D" id="3.40.1160.10">
    <property type="entry name" value="Acetylglutamate kinase-like"/>
    <property type="match status" value="1"/>
</dbReference>
<dbReference type="Proteomes" id="UP000799778">
    <property type="component" value="Unassembled WGS sequence"/>
</dbReference>
<dbReference type="EC" id="2.3.1.1" evidence="5 15"/>
<feature type="region of interest" description="Disordered" evidence="16">
    <location>
        <begin position="37"/>
        <end position="84"/>
    </location>
</feature>
<evidence type="ECO:0000256" key="11">
    <source>
        <dbReference type="ARBA" id="ARBA00023315"/>
    </source>
</evidence>
<accession>A0A6A5Y3J5</accession>
<dbReference type="UniPathway" id="UPA00068">
    <property type="reaction ID" value="UER00106"/>
</dbReference>
<dbReference type="InterPro" id="IPR036393">
    <property type="entry name" value="AceGlu_kinase-like_sf"/>
</dbReference>
<dbReference type="GO" id="GO:0004042">
    <property type="term" value="F:L-glutamate N-acetyltransferase activity"/>
    <property type="evidence" value="ECO:0007669"/>
    <property type="project" value="InterPro"/>
</dbReference>
<evidence type="ECO:0000256" key="8">
    <source>
        <dbReference type="ARBA" id="ARBA00022679"/>
    </source>
</evidence>
<evidence type="ECO:0000256" key="12">
    <source>
        <dbReference type="ARBA" id="ARBA00030346"/>
    </source>
</evidence>
<feature type="region of interest" description="Disordered" evidence="16">
    <location>
        <begin position="106"/>
        <end position="130"/>
    </location>
</feature>
<evidence type="ECO:0000256" key="9">
    <source>
        <dbReference type="ARBA" id="ARBA00022946"/>
    </source>
</evidence>
<keyword evidence="9" id="KW-0809">Transit peptide</keyword>
<proteinExistence type="inferred from homology"/>
<evidence type="ECO:0000256" key="5">
    <source>
        <dbReference type="ARBA" id="ARBA00012697"/>
    </source>
</evidence>
<comment type="function">
    <text evidence="1 15">N-acetylglutamate synthase involved in arginine biosynthesis.</text>
</comment>
<dbReference type="InterPro" id="IPR011190">
    <property type="entry name" value="GlcNAc_Synth_fun"/>
</dbReference>
<dbReference type="FunFam" id="3.40.630.30:FF:000049">
    <property type="entry name" value="Amino-acid acetyltransferase, mitochondrial"/>
    <property type="match status" value="1"/>
</dbReference>
<evidence type="ECO:0000313" key="19">
    <source>
        <dbReference type="Proteomes" id="UP000799778"/>
    </source>
</evidence>
<evidence type="ECO:0000259" key="17">
    <source>
        <dbReference type="PROSITE" id="PS51731"/>
    </source>
</evidence>
<protein>
    <recommendedName>
        <fullName evidence="6 15">Amino-acid acetyltransferase, mitochondrial</fullName>
        <ecNumber evidence="5 15">2.3.1.1</ecNumber>
    </recommendedName>
    <alternativeName>
        <fullName evidence="12 15">Glutamate N-acetyltransferase</fullName>
    </alternativeName>
    <alternativeName>
        <fullName evidence="13 15">N-acetylglutamate synthase</fullName>
    </alternativeName>
</protein>
<name>A0A6A5Y3J5_9PLEO</name>
<comment type="similarity">
    <text evidence="4 15">Belongs to the acetyltransferase family.</text>
</comment>
<evidence type="ECO:0000256" key="15">
    <source>
        <dbReference type="PIRNR" id="PIRNR007892"/>
    </source>
</evidence>
<keyword evidence="10 15" id="KW-0496">Mitochondrion</keyword>
<dbReference type="GeneID" id="54278284"/>
<evidence type="ECO:0000256" key="3">
    <source>
        <dbReference type="ARBA" id="ARBA00004925"/>
    </source>
</evidence>
<dbReference type="RefSeq" id="XP_033387770.1">
    <property type="nucleotide sequence ID" value="XM_033520887.1"/>
</dbReference>
<dbReference type="Gene3D" id="3.40.630.30">
    <property type="match status" value="1"/>
</dbReference>
<dbReference type="InterPro" id="IPR006855">
    <property type="entry name" value="Vertebrate-like_GNAT_dom"/>
</dbReference>
<dbReference type="Pfam" id="PF04768">
    <property type="entry name" value="NAT"/>
    <property type="match status" value="1"/>
</dbReference>
<keyword evidence="19" id="KW-1185">Reference proteome</keyword>
<dbReference type="PANTHER" id="PTHR23342:SF4">
    <property type="entry name" value="AMINO-ACID ACETYLTRANSFERASE, MITOCHONDRIAL"/>
    <property type="match status" value="1"/>
</dbReference>
<evidence type="ECO:0000256" key="16">
    <source>
        <dbReference type="SAM" id="MobiDB-lite"/>
    </source>
</evidence>
<evidence type="ECO:0000256" key="6">
    <source>
        <dbReference type="ARBA" id="ARBA00018802"/>
    </source>
</evidence>
<dbReference type="PROSITE" id="PS51731">
    <property type="entry name" value="GNAT_NAGS"/>
    <property type="match status" value="1"/>
</dbReference>
<sequence length="777" mass="85600">MFICQKSPALSLGLASKNAQFQPRISDSIGRHQGQLKQLSPCHPQSPSFSTATSTSYSATGIDRPYSTHHHRKSSAKERQRAERDQLIKSLKESPGKRDARNFLKHFDTSAHKPRPNAKAKQSSGDQRTPGYFTANSIVHEGDAVQRAHHNEWRLTRTGVNLGILYEPTKAIQNTPVFAQQPLPEVNVQERSISVDPLHLALVKLRQPQMLDDATIGGIALTLGQMARLGLNIAVVVDCDEDSAVDDLELTATWEKTVRDESARIVDALEEYNEPGAFEVGHALSYSAVDPTEVPSTVQIRGGVEVKNNHLLLPPIEDGIIPVIPPIAYDADLKKVRVHADDVLLALTREFANINVMNSSSNDDRSPTSSGKDATEKPSVDRIIILDPLGGIPSETRPDGAHVFINLEAEYHDVQNDLRRLQLMSTSGEQRQSYFGSSNISSRIAETQIANVAGSTPKRIPAGLSAKRHIKNLDAVQRALQLLPPSSSAIIITPAEAAISSQVAQLSEPSEGVRTRRSKNPLIHNLLTDKPMISSSLPSPLVNRPLASTAPNPSTFLKKGIPLTMIPDPRTSGPWRPPSSLEPSIELGTDPRIDFPRLVHLIEDSFRRKLDAEHYLQRIRGRVAGIIIVGNYEGGAICTWEPARHPGAEFTPGLDHPTWIPYLDKFAVLTQSQGSGGVADIVWGALTRSCFPNGVVWRSRTNNPVNKWYFERAVGMWNLPGGQWTMFWTTEGVVEEWRKQVKEQAHKDGADFMTRWDAYVKVCKGVVPSWADGKSPD</sequence>
<evidence type="ECO:0000256" key="7">
    <source>
        <dbReference type="ARBA" id="ARBA00022605"/>
    </source>
</evidence>
<dbReference type="PANTHER" id="PTHR23342">
    <property type="entry name" value="N-ACETYLGLUTAMATE SYNTHASE"/>
    <property type="match status" value="1"/>
</dbReference>
<keyword evidence="8 15" id="KW-0808">Transferase</keyword>
<comment type="pathway">
    <text evidence="3 15">Amino-acid biosynthesis; L-arginine biosynthesis; N(2)-acetyl-L-ornithine from L-glutamate: step 1/4.</text>
</comment>
<evidence type="ECO:0000256" key="14">
    <source>
        <dbReference type="ARBA" id="ARBA00048372"/>
    </source>
</evidence>
<dbReference type="GO" id="GO:0006526">
    <property type="term" value="P:L-arginine biosynthetic process"/>
    <property type="evidence" value="ECO:0007669"/>
    <property type="project" value="UniProtKB-UniPathway"/>
</dbReference>
<evidence type="ECO:0000256" key="4">
    <source>
        <dbReference type="ARBA" id="ARBA00008694"/>
    </source>
</evidence>
<dbReference type="PIRSF" id="PIRSF007892">
    <property type="entry name" value="NAGS_fungal"/>
    <property type="match status" value="1"/>
</dbReference>
<dbReference type="GO" id="GO:0006592">
    <property type="term" value="P:ornithine biosynthetic process"/>
    <property type="evidence" value="ECO:0007669"/>
    <property type="project" value="TreeGrafter"/>
</dbReference>
<gene>
    <name evidence="18" type="ORF">BU24DRAFT_120241</name>
</gene>
<comment type="catalytic activity">
    <reaction evidence="14 15">
        <text>L-glutamate + acetyl-CoA = N-acetyl-L-glutamate + CoA + H(+)</text>
        <dbReference type="Rhea" id="RHEA:24292"/>
        <dbReference type="ChEBI" id="CHEBI:15378"/>
        <dbReference type="ChEBI" id="CHEBI:29985"/>
        <dbReference type="ChEBI" id="CHEBI:44337"/>
        <dbReference type="ChEBI" id="CHEBI:57287"/>
        <dbReference type="ChEBI" id="CHEBI:57288"/>
        <dbReference type="EC" id="2.3.1.1"/>
    </reaction>
</comment>
<feature type="compositionally biased region" description="Low complexity" evidence="16">
    <location>
        <begin position="46"/>
        <end position="60"/>
    </location>
</feature>
<feature type="domain" description="N-acetyltransferase" evidence="17">
    <location>
        <begin position="582"/>
        <end position="752"/>
    </location>
</feature>
<evidence type="ECO:0000256" key="2">
    <source>
        <dbReference type="ARBA" id="ARBA00004173"/>
    </source>
</evidence>